<feature type="compositionally biased region" description="Low complexity" evidence="5">
    <location>
        <begin position="1500"/>
        <end position="1512"/>
    </location>
</feature>
<evidence type="ECO:0000256" key="1">
    <source>
        <dbReference type="ARBA" id="ARBA00006545"/>
    </source>
</evidence>
<feature type="region of interest" description="Disordered" evidence="5">
    <location>
        <begin position="1498"/>
        <end position="1556"/>
    </location>
</feature>
<organism evidence="10 11">
    <name type="scientific">Ustilago bromivora</name>
    <dbReference type="NCBI Taxonomy" id="307758"/>
    <lineage>
        <taxon>Eukaryota</taxon>
        <taxon>Fungi</taxon>
        <taxon>Dikarya</taxon>
        <taxon>Basidiomycota</taxon>
        <taxon>Ustilaginomycotina</taxon>
        <taxon>Ustilaginomycetes</taxon>
        <taxon>Ustilaginales</taxon>
        <taxon>Ustilaginaceae</taxon>
        <taxon>Ustilago</taxon>
    </lineage>
</organism>
<evidence type="ECO:0000256" key="3">
    <source>
        <dbReference type="ARBA" id="ARBA00023055"/>
    </source>
</evidence>
<evidence type="ECO:0000259" key="6">
    <source>
        <dbReference type="Pfam" id="PF12624"/>
    </source>
</evidence>
<name>A0A8H8TT05_9BASI</name>
<accession>A0A8H8TT05</accession>
<feature type="domain" description="Chorein N-terminal" evidence="6">
    <location>
        <begin position="375"/>
        <end position="1524"/>
    </location>
</feature>
<dbReference type="InterPro" id="IPR026854">
    <property type="entry name" value="VPS13_N"/>
</dbReference>
<dbReference type="PANTHER" id="PTHR16166">
    <property type="entry name" value="VACUOLAR PROTEIN SORTING-ASSOCIATED PROTEIN VPS13"/>
    <property type="match status" value="1"/>
</dbReference>
<feature type="compositionally biased region" description="Acidic residues" evidence="5">
    <location>
        <begin position="1256"/>
        <end position="1265"/>
    </location>
</feature>
<dbReference type="Pfam" id="PF25036">
    <property type="entry name" value="VPS13_VAB"/>
    <property type="match status" value="1"/>
</dbReference>
<feature type="compositionally biased region" description="Basic and acidic residues" evidence="5">
    <location>
        <begin position="1276"/>
        <end position="1285"/>
    </location>
</feature>
<keyword evidence="4" id="KW-0175">Coiled coil</keyword>
<dbReference type="GO" id="GO:0045324">
    <property type="term" value="P:late endosome to vacuole transport"/>
    <property type="evidence" value="ECO:0007669"/>
    <property type="project" value="TreeGrafter"/>
</dbReference>
<feature type="compositionally biased region" description="Polar residues" evidence="5">
    <location>
        <begin position="1899"/>
        <end position="1912"/>
    </location>
</feature>
<feature type="region of interest" description="Disordered" evidence="5">
    <location>
        <begin position="1412"/>
        <end position="1443"/>
    </location>
</feature>
<feature type="compositionally biased region" description="Polar residues" evidence="5">
    <location>
        <begin position="2249"/>
        <end position="2272"/>
    </location>
</feature>
<keyword evidence="2" id="KW-0813">Transport</keyword>
<dbReference type="InterPro" id="IPR056747">
    <property type="entry name" value="VPS13-like_M"/>
</dbReference>
<dbReference type="GO" id="GO:0006869">
    <property type="term" value="P:lipid transport"/>
    <property type="evidence" value="ECO:0007669"/>
    <property type="project" value="UniProtKB-KW"/>
</dbReference>
<dbReference type="InterPro" id="IPR056748">
    <property type="entry name" value="VPS13-like_C"/>
</dbReference>
<reference evidence="10" key="1">
    <citation type="submission" date="2018-08" db="EMBL/GenBank/DDBJ databases">
        <authorList>
            <person name="Guldener U."/>
        </authorList>
    </citation>
    <scope>NUCLEOTIDE SEQUENCE</scope>
    <source>
        <strain evidence="10">UB2</strain>
    </source>
</reference>
<evidence type="ECO:0000256" key="2">
    <source>
        <dbReference type="ARBA" id="ARBA00022448"/>
    </source>
</evidence>
<feature type="domain" description="Intermembrane lipid transfer protein VPS13-like C-terminal" evidence="9">
    <location>
        <begin position="3563"/>
        <end position="3670"/>
    </location>
</feature>
<feature type="compositionally biased region" description="Basic and acidic residues" evidence="5">
    <location>
        <begin position="1516"/>
        <end position="1527"/>
    </location>
</feature>
<comment type="caution">
    <text evidence="10">The sequence shown here is derived from an EMBL/GenBank/DDBJ whole genome shotgun (WGS) entry which is preliminary data.</text>
</comment>
<dbReference type="GO" id="GO:0008757">
    <property type="term" value="F:S-adenosylmethionine-dependent methyltransferase activity"/>
    <property type="evidence" value="ECO:0007669"/>
    <property type="project" value="UniProtKB-ARBA"/>
</dbReference>
<evidence type="ECO:0000259" key="8">
    <source>
        <dbReference type="Pfam" id="PF25036"/>
    </source>
</evidence>
<feature type="region of interest" description="Disordered" evidence="5">
    <location>
        <begin position="1852"/>
        <end position="1918"/>
    </location>
</feature>
<feature type="region of interest" description="Disordered" evidence="5">
    <location>
        <begin position="2073"/>
        <end position="2111"/>
    </location>
</feature>
<feature type="coiled-coil region" evidence="4">
    <location>
        <begin position="455"/>
        <end position="483"/>
    </location>
</feature>
<feature type="compositionally biased region" description="Low complexity" evidence="5">
    <location>
        <begin position="1422"/>
        <end position="1434"/>
    </location>
</feature>
<evidence type="ECO:0000259" key="7">
    <source>
        <dbReference type="Pfam" id="PF25033"/>
    </source>
</evidence>
<feature type="compositionally biased region" description="Low complexity" evidence="5">
    <location>
        <begin position="1856"/>
        <end position="1876"/>
    </location>
</feature>
<keyword evidence="11" id="KW-1185">Reference proteome</keyword>
<evidence type="ECO:0000259" key="9">
    <source>
        <dbReference type="Pfam" id="PF25037"/>
    </source>
</evidence>
<comment type="similarity">
    <text evidence="1">Belongs to the VPS13 family.</text>
</comment>
<feature type="compositionally biased region" description="Low complexity" evidence="5">
    <location>
        <begin position="2083"/>
        <end position="2104"/>
    </location>
</feature>
<dbReference type="Pfam" id="PF25037">
    <property type="entry name" value="VPS13_C"/>
    <property type="match status" value="1"/>
</dbReference>
<feature type="domain" description="Vacuolar protein sorting-associated protein 13 VPS13 adaptor binding" evidence="8">
    <location>
        <begin position="2476"/>
        <end position="3028"/>
    </location>
</feature>
<feature type="region of interest" description="Disordered" evidence="5">
    <location>
        <begin position="2239"/>
        <end position="2292"/>
    </location>
</feature>
<evidence type="ECO:0000256" key="5">
    <source>
        <dbReference type="SAM" id="MobiDB-lite"/>
    </source>
</evidence>
<dbReference type="Pfam" id="PF10294">
    <property type="entry name" value="Methyltransf_16"/>
    <property type="match status" value="1"/>
</dbReference>
<dbReference type="Pfam" id="PF25033">
    <property type="entry name" value="VPS13_M"/>
    <property type="match status" value="1"/>
</dbReference>
<sequence length="3694" mass="410566">MSADGSADPNFPTGLRIQPSSLHRNAAHKYPRPDQQKEVDGSAAAHGSEQITSWEQDTAKDIDNYGIAGRIWEAAYLLARYLRPANQQPGQLEFDPPCSLFSEAGPSSKPLTVVELGSGAGYGSLHLARQIVQHAETATIKPPQARLVLTDLENVVPLMERNVERAGYKQPTEAIDVSVGGLAWGNEEHASRLLSELSHSASKVSDNPLTHILCSDLVYFPELLPPLLRSIISLSSDGLSDADTQSSEGKGPELIISYQIRSLTKEQPFWSALGSWFDFQAVDCRPILCKQTDSDSVDVTADLEWHRFGSQGEDHGASADADQELFVFVGYRREETFGFLAPESDANLMQGNRLRPRQGKGENGEDQYELESPTLLAAYVDGLNTSQLNVGIWSGDVKLRNLRLKTSALDKFRLPLDVKEGYLGDLTLSIPWSNLKGKPVRILVENVYLLAAPKNSNAEVDEQEEAQRAQAAKQEKLANAELLGRESGQGVGMSSEDEQKNQSFTSSLITKIVDNLQFTVRNIHIRYEDGLSNPEHPFSAGITLAEFSAVSTDANWNPTFIQNSGDGIHKLARLESLSVYWDTDSESLAGHEISQAQKKFNALIARDGSAPSHQYILKPVSGAGRLVMRKKMTSEIPKMDAQLLFEELGFALDDEQYRDVISVADLFHFYTRQAQYRRFRPSPEELEENKPRALLRFAGKAILNEVHERHHVWSWDYFRERRDDRKEYVELFKHKEKSVQKTNQQQAGLAIAQSDSGSRLEELEKKLNYKDIRFYRSIARHELRKESLVAKKDDIANGGTGANANGQKAGGGGGWLGWIWGGGGGKQHHDQESGMLNEEQRKELYDAIEWDEEASAAALTQSVDAPRDAMHLRLITKLKTGSVALKDHARGTDILSLVFDSLQANVIQRHDNLEAAVALGGLRLYDGTTPNSLYPQVVRVKDEEIDNPSRQNSNGGNLKAIEHEVDQESDPDNPFFYAKYELKPLDDRADNALTLKMRSMEIIYHRGFVESIVRFFKPPESELELIGALIDVASETIEGIRKETRAGLENALQNHKTIDMLVDVKAPIIIIPEDVTTKKCQHMVLDAGRIAVRSVLADQNALDTVRSKQNRAYTDEDYRQLENLMYDRFFVKLESAQLVMGNDIDSCMKGLHSNSTDHGLHLLERINLDFTLHNSILSSAPNLTKFKMTGHLPTLRVNFSDRKYKTLMRIIEVAIPNFEDETSDGENPTKGLGTIEEELEPVAIGKASQGGKRADDDDGDNDDDKETARSRRTRSRASETLDLNKARRQRLAGQLRGEDDYLIDAGLDDDDDGKDEFQDAEDATVDKVNAHQKTFELEFVVDSLQGSIFRSATDPSQPDRLLVDARFEGFLLHLAVYPYHMDVDVGLRSLELEDKIVDQGAQFRHLITSKHVRDGSSRQATGESGASSGSVSPSEQRDLVSVRYTRVSPDSPEFMTKYEGIDQTVNVELSTINIMLTRVSVLAVYDWIMTTFVAVDEPNSSTAQSREQQQQRRPSRSSDRRPSDATSKRPSIRPSDSMQNTSAATGAVASAGDGERKEKMRVRVKLNSIVLRLNNDGTLLATLTLSTADVAVMLRGNTIRVAARLGSLLLYDNAKRSVADPHFKKLLSIHGDELADFTYETFDDADAASYPGYDSSIWLRSGSLKFTFVEEPIRDLLQFFSKFAQMKAVYDAATHAASNQASQLQERVDKMHYDIIIKTPIVVLPRSADSPDVMTANLGEIYAKNTFALRDKEAITKIEAGLRHIRLASRMRYGSQEYHVQMIDDVNISLDMVQSDRGGASPGAVSDSPETQMVAKMSDVHIKLTEAQYCFVMELTQSIPRAFAGLAEEANAGDDGTTASGAVTPATPAASTPGASQGVGKGQPPPLPSRLNKAGATTPGKSGTATPVTATPPSKGPGVDMLPELGTIVHNEDGDTPVHTSLDMFFDVNSIQLELFTAAATGQETLYNAQLARFSINGSEVKLKMLSDNSLEAEVALKTFTVTDQRPDKDTKFREIVPAVKHDGHQFMMSYSVSGGDDGSALALVTVDSPKVIFSLDPVFALLNFFMSAFPDTPPTEEREDNGTTAANNNNASGGAGATQPGNNAAGGDGTQAAAAAGTLSFRVNVVDPTIILLAAPERHDTEAIVLSIKQVLMSQQGILALKVDQFGMFMCRMHRPKDTLRLLDNLDMALSMDSRVSATSSLTSIEVDVEPLVLRVSMRNIMMIQSVVNKAIELSSQQPSAVGRSDAKSITSSQRRQSSMASDSHTINSLTRVPKFGQDDGKSSTTIDGRPPQRIEDAELVFAKESLRADFAGLQVILIGDAHSLPMLDLNVSKFAVDVRDWSGDMHGSTFLDLYINYYNLSRSHWEPLIDPWGVQFHMESSASPARFNATISSKKRLELNVTTTLIETGLSALNMMSEVDIQDLQQRNRAPFVIQNRTGYRISLWPENDERERKSKTSPQHLDDGKDMPWRFDDWKAMREHIHESGGNRLSLQIDGMPWERLRYISVDREGEYMLTLRPKLDKVAHRIQYEVKLHNNVKYITFRSSFKIENKTLIPIEMVILDHEAAYHCRVKIRPDPGFEYDWCQESLNWQDLLKKSTRTLTCKAHDEGEAPFRFQSFAIYDRQDPNSRQYPRLTLRLRAPVEVENLLPYDIQYRIFDKNLNHNWSSYLRKGGISPIHVVELSHLLLLSVDIQSSCFSPSEFAIIATDNPDDFPVEKMLTLADAENLKLNLRLHYQKHPDSGGAFKVQIYSPYVFINQSGLPFALKTKSWLGSAKLVAGQDQVGVSAGIRKEREPFLFSHNSNDRRNRVLMRVGDSQWSKPLSFEAIGSETEVVIASASRNEEIHVGLTVEDGLGKFKLSKVVKLTPRYLVRNRLSEPLNLREAGAADFVTIDPGQRVPLRFLRVGATKQMTLAYPGINNKWSAPFNIEDVGSVFLRLAKDGKSQQLIKAEVLLEGPTIFISLGLETGPWPFMLRNESDYTVQFMQATEREEEGSGKRIDEAVGKRYELKPKSKMKYAWDYPAVKNKMIKLVANGRERNVNILEIGSLLPFKVAPADRDKEGVIALDVRADGPTQTLVLSNWVPELSNFKRKRGGPHSTFSRTDTMSSVNSKEAQFVAVDVDTNILTAFNVEFEGVGISLINQNVQELAYVSFRGLEMHYTESEVTTAVNVICKWIQIDNQLFGGLFPIVLYPTVIPKDGKDLEVHPTLQASVIMLKDQSHGVMHIKYASVLLQEITAELDEDFLFALYEFSKFKGAAWQLEAEKETDFIEHPREVPEPSGAQSTTDDIYFEILHLQPILLNLSFMRTERVNADEKVSSRNPLIFFFNALTMALGNVNEAPVRLNALVIENVRLSNAVLQQRIIYHYSQGFLLQLYRVLGSADFLGNPVGLFNNVSSGVADIFYEPYQGLVMHGNKELGLGIARGASSFVKKTVFGLTDSVSKVTGSIGKGLAAATMDKEFQSRRRMTRFRNKPRHALYGITTGANSFFTSVASGFEGLALRPLEGAEQGGAGGFLKGVGKGLVGAITKPAVGVFDLASNVTEGMRNTTMVFDQNDIDRVRLPRYIASDGIVRPYSDREALGQTWLKNVDNGRLMKDSYVAHVDTASQEADSVIMLTVSRILFIRTMRLKVMWEVPLSDLSSISLESEGIALVLRGGVQGPFLHLPDVSTRNWLFKQVSRVVRGYNDSRQS</sequence>
<feature type="compositionally biased region" description="Basic and acidic residues" evidence="5">
    <location>
        <begin position="31"/>
        <end position="40"/>
    </location>
</feature>
<dbReference type="InterPro" id="IPR009543">
    <property type="entry name" value="VPS13_VAB"/>
</dbReference>
<dbReference type="Proteomes" id="UP000658997">
    <property type="component" value="Unassembled WGS sequence"/>
</dbReference>
<dbReference type="Pfam" id="PF12624">
    <property type="entry name" value="VPS13_N"/>
    <property type="match status" value="1"/>
</dbReference>
<dbReference type="EMBL" id="ULHB01000115">
    <property type="protein sequence ID" value="SYW82529.1"/>
    <property type="molecule type" value="Genomic_DNA"/>
</dbReference>
<gene>
    <name evidence="10" type="ORF">UBRO2_04651</name>
</gene>
<dbReference type="GO" id="GO:0007005">
    <property type="term" value="P:mitochondrion organization"/>
    <property type="evidence" value="ECO:0007669"/>
    <property type="project" value="TreeGrafter"/>
</dbReference>
<dbReference type="GO" id="GO:0045053">
    <property type="term" value="P:protein retention in Golgi apparatus"/>
    <property type="evidence" value="ECO:0007669"/>
    <property type="project" value="TreeGrafter"/>
</dbReference>
<dbReference type="PANTHER" id="PTHR16166:SF93">
    <property type="entry name" value="INTERMEMBRANE LIPID TRANSFER PROTEIN VPS13"/>
    <property type="match status" value="1"/>
</dbReference>
<dbReference type="InterPro" id="IPR029063">
    <property type="entry name" value="SAM-dependent_MTases_sf"/>
</dbReference>
<feature type="region of interest" description="Disordered" evidence="5">
    <location>
        <begin position="1219"/>
        <end position="1285"/>
    </location>
</feature>
<feature type="compositionally biased region" description="Low complexity" evidence="5">
    <location>
        <begin position="1541"/>
        <end position="1552"/>
    </location>
</feature>
<evidence type="ECO:0000313" key="10">
    <source>
        <dbReference type="EMBL" id="SYW82529.1"/>
    </source>
</evidence>
<feature type="region of interest" description="Disordered" evidence="5">
    <location>
        <begin position="1"/>
        <end position="54"/>
    </location>
</feature>
<dbReference type="SUPFAM" id="SSF53335">
    <property type="entry name" value="S-adenosyl-L-methionine-dependent methyltransferases"/>
    <property type="match status" value="1"/>
</dbReference>
<evidence type="ECO:0000256" key="4">
    <source>
        <dbReference type="SAM" id="Coils"/>
    </source>
</evidence>
<proteinExistence type="inferred from homology"/>
<evidence type="ECO:0000313" key="11">
    <source>
        <dbReference type="Proteomes" id="UP000658997"/>
    </source>
</evidence>
<dbReference type="InterPro" id="IPR026847">
    <property type="entry name" value="VPS13"/>
</dbReference>
<dbReference type="GO" id="GO:0006623">
    <property type="term" value="P:protein targeting to vacuole"/>
    <property type="evidence" value="ECO:0007669"/>
    <property type="project" value="TreeGrafter"/>
</dbReference>
<feature type="domain" description="VPS13-like middle region" evidence="7">
    <location>
        <begin position="1575"/>
        <end position="2410"/>
    </location>
</feature>
<dbReference type="Gene3D" id="3.40.50.150">
    <property type="entry name" value="Vaccinia Virus protein VP39"/>
    <property type="match status" value="1"/>
</dbReference>
<keyword evidence="3" id="KW-0445">Lipid transport</keyword>
<protein>
    <submittedName>
        <fullName evidence="10">Related to VPS13 - involved in regulating membrane traffic</fullName>
    </submittedName>
</protein>
<dbReference type="InterPro" id="IPR019410">
    <property type="entry name" value="Methyltransf_16"/>
</dbReference>